<keyword evidence="2" id="KW-1185">Reference proteome</keyword>
<comment type="caution">
    <text evidence="1">The sequence shown here is derived from an EMBL/GenBank/DDBJ whole genome shotgun (WGS) entry which is preliminary data.</text>
</comment>
<feature type="non-terminal residue" evidence="1">
    <location>
        <position position="107"/>
    </location>
</feature>
<dbReference type="Proteomes" id="UP001159427">
    <property type="component" value="Unassembled WGS sequence"/>
</dbReference>
<reference evidence="1 2" key="1">
    <citation type="submission" date="2022-05" db="EMBL/GenBank/DDBJ databases">
        <authorList>
            <consortium name="Genoscope - CEA"/>
            <person name="William W."/>
        </authorList>
    </citation>
    <scope>NUCLEOTIDE SEQUENCE [LARGE SCALE GENOMIC DNA]</scope>
</reference>
<protein>
    <submittedName>
        <fullName evidence="1">Uncharacterized protein</fullName>
    </submittedName>
</protein>
<evidence type="ECO:0000313" key="2">
    <source>
        <dbReference type="Proteomes" id="UP001159427"/>
    </source>
</evidence>
<sequence length="107" mass="12475">MSFYSTLIHDAGTDSHALFKTIDRPFQRKPDKRLPYCSSSISAFFKVKMDNLRTRQVKSLCKSAFYQMRNIARIRRYLSPKTTELLIHAFVSSKLDFCNSLLYGILK</sequence>
<evidence type="ECO:0000313" key="1">
    <source>
        <dbReference type="EMBL" id="CAH3159000.1"/>
    </source>
</evidence>
<gene>
    <name evidence="1" type="ORF">PEVE_00003070</name>
</gene>
<dbReference type="EMBL" id="CALNXI010001182">
    <property type="protein sequence ID" value="CAH3159000.1"/>
    <property type="molecule type" value="Genomic_DNA"/>
</dbReference>
<proteinExistence type="predicted"/>
<accession>A0ABN8QB08</accession>
<organism evidence="1 2">
    <name type="scientific">Porites evermanni</name>
    <dbReference type="NCBI Taxonomy" id="104178"/>
    <lineage>
        <taxon>Eukaryota</taxon>
        <taxon>Metazoa</taxon>
        <taxon>Cnidaria</taxon>
        <taxon>Anthozoa</taxon>
        <taxon>Hexacorallia</taxon>
        <taxon>Scleractinia</taxon>
        <taxon>Fungiina</taxon>
        <taxon>Poritidae</taxon>
        <taxon>Porites</taxon>
    </lineage>
</organism>
<name>A0ABN8QB08_9CNID</name>